<dbReference type="GO" id="GO:0008270">
    <property type="term" value="F:zinc ion binding"/>
    <property type="evidence" value="ECO:0007669"/>
    <property type="project" value="UniProtKB-KW"/>
</dbReference>
<dbReference type="InterPro" id="IPR003656">
    <property type="entry name" value="Znf_BED"/>
</dbReference>
<dbReference type="Proteomes" id="UP000734854">
    <property type="component" value="Unassembled WGS sequence"/>
</dbReference>
<dbReference type="PROSITE" id="PS50808">
    <property type="entry name" value="ZF_BED"/>
    <property type="match status" value="1"/>
</dbReference>
<dbReference type="PANTHER" id="PTHR46481:SF10">
    <property type="entry name" value="ZINC FINGER BED DOMAIN-CONTAINING PROTEIN 39"/>
    <property type="match status" value="1"/>
</dbReference>
<gene>
    <name evidence="13" type="ORF">ZIOFF_039460</name>
</gene>
<comment type="subunit">
    <text evidence="2">Homodimer.</text>
</comment>
<keyword evidence="14" id="KW-1185">Reference proteome</keyword>
<dbReference type="OrthoDB" id="2610923at2759"/>
<keyword evidence="8" id="KW-0804">Transcription</keyword>
<accession>A0A8J5GBA0</accession>
<keyword evidence="6" id="KW-0805">Transcription regulation</keyword>
<evidence type="ECO:0000256" key="1">
    <source>
        <dbReference type="ARBA" id="ARBA00004123"/>
    </source>
</evidence>
<name>A0A8J5GBA0_ZINOF</name>
<comment type="caution">
    <text evidence="13">The sequence shown here is derived from an EMBL/GenBank/DDBJ whole genome shotgun (WGS) entry which is preliminary data.</text>
</comment>
<evidence type="ECO:0000256" key="2">
    <source>
        <dbReference type="ARBA" id="ARBA00011738"/>
    </source>
</evidence>
<keyword evidence="4 10" id="KW-0863">Zinc-finger</keyword>
<dbReference type="Pfam" id="PF14372">
    <property type="entry name" value="hAT-like_RNase-H"/>
    <property type="match status" value="1"/>
</dbReference>
<keyword evidence="9" id="KW-0539">Nucleus</keyword>
<reference evidence="13 14" key="1">
    <citation type="submission" date="2020-08" db="EMBL/GenBank/DDBJ databases">
        <title>Plant Genome Project.</title>
        <authorList>
            <person name="Zhang R.-G."/>
        </authorList>
    </citation>
    <scope>NUCLEOTIDE SEQUENCE [LARGE SCALE GENOMIC DNA]</scope>
    <source>
        <tissue evidence="13">Rhizome</tissue>
    </source>
</reference>
<evidence type="ECO:0000256" key="10">
    <source>
        <dbReference type="PROSITE-ProRule" id="PRU00027"/>
    </source>
</evidence>
<evidence type="ECO:0000256" key="9">
    <source>
        <dbReference type="ARBA" id="ARBA00023242"/>
    </source>
</evidence>
<evidence type="ECO:0000313" key="13">
    <source>
        <dbReference type="EMBL" id="KAG6499669.1"/>
    </source>
</evidence>
<feature type="domain" description="BED-type" evidence="12">
    <location>
        <begin position="109"/>
        <end position="169"/>
    </location>
</feature>
<evidence type="ECO:0000259" key="12">
    <source>
        <dbReference type="PROSITE" id="PS50808"/>
    </source>
</evidence>
<keyword evidence="5" id="KW-0862">Zinc</keyword>
<evidence type="ECO:0000256" key="4">
    <source>
        <dbReference type="ARBA" id="ARBA00022771"/>
    </source>
</evidence>
<dbReference type="GO" id="GO:0003677">
    <property type="term" value="F:DNA binding"/>
    <property type="evidence" value="ECO:0007669"/>
    <property type="project" value="UniProtKB-KW"/>
</dbReference>
<evidence type="ECO:0000256" key="11">
    <source>
        <dbReference type="SAM" id="MobiDB-lite"/>
    </source>
</evidence>
<sequence>MLRATDSAQKRPQTYRRRPVSSTTAGPKPSPPIAAAPTRLPSLAQNLALQLPPPLPSSICGGAAVELPGALVFFLEEFIFIFYFLSIMEASDAELINTEKTPPVRRHRKKKSMVWEHFTVETVSEGCIRACCKLCKQTFAYSNGSKVAGTSHLKRHISMGSCPKIKSLEKQQLALTPGAKSDVDTTDPPKKRYRTSSFGYGFDQEQSYTFLAKMIILNEYPLDMVEQPAFVLFVQSIQPRFRMVDANALEGEILSVYHKERLHLMQVFGNMSGRVGLTVGLWTTSQTLGYICLTGHYIDSDWKLQKKMLNFMMVVSPHSEIALSEAISVSLSEWNMKTKLFAITVTNNSLSHEIYSASLRDHLSKKHKVVLRGQLFVVRCYANILNLAAEVLTASIHGIIYNIRESVKFVKASPVRDEKFSEIALRIGLPGTKALSLDVRTLWNTTYLMLDAALEYKDAFTSLDACDDNYNEAPSADDWKKVEVVCTYLKLLHDSANNVMGTPERTANIFFPEAYKILLELTNGTSSEDPLVSSTAKQMHEMFDEYWRDCSLVLAIAVVMDPRFKLKLVEFSYSKLYGDDSTRYVKIVNDSVHQLYLEYVSQSLPLVPYVDQGDDNHMNGIGSNLSSSPNVSGYGLMDFDIYLSETAVNESTKSELDQYLEESLVPRTHVFDILNWWKLNNIKYPTLSKMARDVLAIPVSSPECSFFGSGAGSRELDEYRSSLRPETVEALSCAKDWLQYSPITIEQPSTAIVKMEL</sequence>
<evidence type="ECO:0000256" key="5">
    <source>
        <dbReference type="ARBA" id="ARBA00022833"/>
    </source>
</evidence>
<dbReference type="Pfam" id="PF05699">
    <property type="entry name" value="Dimer_Tnp_hAT"/>
    <property type="match status" value="1"/>
</dbReference>
<dbReference type="EMBL" id="JACMSC010000011">
    <property type="protein sequence ID" value="KAG6499669.1"/>
    <property type="molecule type" value="Genomic_DNA"/>
</dbReference>
<dbReference type="GO" id="GO:0005634">
    <property type="term" value="C:nucleus"/>
    <property type="evidence" value="ECO:0007669"/>
    <property type="project" value="UniProtKB-SubCell"/>
</dbReference>
<evidence type="ECO:0000256" key="6">
    <source>
        <dbReference type="ARBA" id="ARBA00023015"/>
    </source>
</evidence>
<evidence type="ECO:0000256" key="7">
    <source>
        <dbReference type="ARBA" id="ARBA00023125"/>
    </source>
</evidence>
<feature type="region of interest" description="Disordered" evidence="11">
    <location>
        <begin position="1"/>
        <end position="36"/>
    </location>
</feature>
<dbReference type="PANTHER" id="PTHR46481">
    <property type="entry name" value="ZINC FINGER BED DOMAIN-CONTAINING PROTEIN 4"/>
    <property type="match status" value="1"/>
</dbReference>
<keyword evidence="7" id="KW-0238">DNA-binding</keyword>
<dbReference type="InterPro" id="IPR008906">
    <property type="entry name" value="HATC_C_dom"/>
</dbReference>
<feature type="compositionally biased region" description="Polar residues" evidence="11">
    <location>
        <begin position="1"/>
        <end position="12"/>
    </location>
</feature>
<evidence type="ECO:0000256" key="8">
    <source>
        <dbReference type="ARBA" id="ARBA00023163"/>
    </source>
</evidence>
<protein>
    <recommendedName>
        <fullName evidence="12">BED-type domain-containing protein</fullName>
    </recommendedName>
</protein>
<dbReference type="SMART" id="SM00614">
    <property type="entry name" value="ZnF_BED"/>
    <property type="match status" value="1"/>
</dbReference>
<dbReference type="GO" id="GO:0046983">
    <property type="term" value="F:protein dimerization activity"/>
    <property type="evidence" value="ECO:0007669"/>
    <property type="project" value="InterPro"/>
</dbReference>
<proteinExistence type="predicted"/>
<evidence type="ECO:0000313" key="14">
    <source>
        <dbReference type="Proteomes" id="UP000734854"/>
    </source>
</evidence>
<evidence type="ECO:0000256" key="3">
    <source>
        <dbReference type="ARBA" id="ARBA00022723"/>
    </source>
</evidence>
<organism evidence="13 14">
    <name type="scientific">Zingiber officinale</name>
    <name type="common">Ginger</name>
    <name type="synonym">Amomum zingiber</name>
    <dbReference type="NCBI Taxonomy" id="94328"/>
    <lineage>
        <taxon>Eukaryota</taxon>
        <taxon>Viridiplantae</taxon>
        <taxon>Streptophyta</taxon>
        <taxon>Embryophyta</taxon>
        <taxon>Tracheophyta</taxon>
        <taxon>Spermatophyta</taxon>
        <taxon>Magnoliopsida</taxon>
        <taxon>Liliopsida</taxon>
        <taxon>Zingiberales</taxon>
        <taxon>Zingiberaceae</taxon>
        <taxon>Zingiber</taxon>
    </lineage>
</organism>
<dbReference type="InterPro" id="IPR052035">
    <property type="entry name" value="ZnF_BED_domain_contain"/>
</dbReference>
<dbReference type="InterPro" id="IPR025525">
    <property type="entry name" value="hAT-like_transposase_RNase-H"/>
</dbReference>
<comment type="subcellular location">
    <subcellularLocation>
        <location evidence="1">Nucleus</location>
    </subcellularLocation>
</comment>
<dbReference type="AlphaFoldDB" id="A0A8J5GBA0"/>
<keyword evidence="3" id="KW-0479">Metal-binding</keyword>